<keyword evidence="4" id="KW-0479">Metal-binding</keyword>
<dbReference type="AlphaFoldDB" id="A0A7Z0KWK0"/>
<dbReference type="Proteomes" id="UP000529417">
    <property type="component" value="Unassembled WGS sequence"/>
</dbReference>
<evidence type="ECO:0000313" key="7">
    <source>
        <dbReference type="Proteomes" id="UP000529417"/>
    </source>
</evidence>
<dbReference type="GO" id="GO:0043866">
    <property type="term" value="F:adenylyl-sulfate reductase (thioredoxin) activity"/>
    <property type="evidence" value="ECO:0007669"/>
    <property type="project" value="UniProtKB-EC"/>
</dbReference>
<dbReference type="InterPro" id="IPR002500">
    <property type="entry name" value="PAPS_reduct_dom"/>
</dbReference>
<feature type="domain" description="Phosphoadenosine phosphosulphate reductase" evidence="5">
    <location>
        <begin position="39"/>
        <end position="207"/>
    </location>
</feature>
<dbReference type="HAMAP" id="MF_00063">
    <property type="entry name" value="CysH"/>
    <property type="match status" value="1"/>
</dbReference>
<accession>A0A7Z0KWK0</accession>
<dbReference type="EMBL" id="JACBXS010000006">
    <property type="protein sequence ID" value="NYS24157.1"/>
    <property type="molecule type" value="Genomic_DNA"/>
</dbReference>
<proteinExistence type="inferred from homology"/>
<comment type="subcellular location">
    <subcellularLocation>
        <location evidence="4">Cytoplasm</location>
    </subcellularLocation>
</comment>
<feature type="active site" description="Nucleophile; cysteine thiosulfonate intermediate" evidence="4">
    <location>
        <position position="227"/>
    </location>
</feature>
<keyword evidence="4" id="KW-0411">Iron-sulfur</keyword>
<dbReference type="EC" id="1.8.4.10" evidence="4"/>
<dbReference type="NCBIfam" id="NF002537">
    <property type="entry name" value="PRK02090.1"/>
    <property type="match status" value="1"/>
</dbReference>
<feature type="binding site" evidence="4">
    <location>
        <position position="120"/>
    </location>
    <ligand>
        <name>[4Fe-4S] cluster</name>
        <dbReference type="ChEBI" id="CHEBI:49883"/>
    </ligand>
</feature>
<dbReference type="GO" id="GO:0005737">
    <property type="term" value="C:cytoplasm"/>
    <property type="evidence" value="ECO:0007669"/>
    <property type="project" value="UniProtKB-SubCell"/>
</dbReference>
<feature type="binding site" evidence="4">
    <location>
        <position position="121"/>
    </location>
    <ligand>
        <name>[4Fe-4S] cluster</name>
        <dbReference type="ChEBI" id="CHEBI:49883"/>
    </ligand>
</feature>
<dbReference type="GO" id="GO:0004604">
    <property type="term" value="F:phosphoadenylyl-sulfate reductase (thioredoxin) activity"/>
    <property type="evidence" value="ECO:0007669"/>
    <property type="project" value="UniProtKB-UniRule"/>
</dbReference>
<dbReference type="InterPro" id="IPR014729">
    <property type="entry name" value="Rossmann-like_a/b/a_fold"/>
</dbReference>
<gene>
    <name evidence="4" type="primary">cysH</name>
    <name evidence="6" type="ORF">HUK65_04060</name>
</gene>
<dbReference type="PANTHER" id="PTHR46509:SF1">
    <property type="entry name" value="PHOSPHOADENOSINE PHOSPHOSULFATE REDUCTASE"/>
    <property type="match status" value="1"/>
</dbReference>
<dbReference type="Pfam" id="PF01507">
    <property type="entry name" value="PAPS_reduct"/>
    <property type="match status" value="1"/>
</dbReference>
<comment type="function">
    <text evidence="4">Catalyzes the formation of sulfite from adenosine 5'-phosphosulfate (APS) using thioredoxin as an electron donor.</text>
</comment>
<comment type="similarity">
    <text evidence="1 4">Belongs to the PAPS reductase family. CysH subfamily.</text>
</comment>
<dbReference type="SUPFAM" id="SSF52402">
    <property type="entry name" value="Adenine nucleotide alpha hydrolases-like"/>
    <property type="match status" value="1"/>
</dbReference>
<evidence type="ECO:0000256" key="2">
    <source>
        <dbReference type="ARBA" id="ARBA00023002"/>
    </source>
</evidence>
<comment type="cofactor">
    <cofactor evidence="4">
        <name>[4Fe-4S] cluster</name>
        <dbReference type="ChEBI" id="CHEBI:49883"/>
    </cofactor>
    <text evidence="4">Binds 1 [4Fe-4S] cluster per subunit.</text>
</comment>
<keyword evidence="2 4" id="KW-0560">Oxidoreductase</keyword>
<keyword evidence="4" id="KW-0408">Iron</keyword>
<organism evidence="6 7">
    <name type="scientific">Rhabdonatronobacter sediminivivens</name>
    <dbReference type="NCBI Taxonomy" id="2743469"/>
    <lineage>
        <taxon>Bacteria</taxon>
        <taxon>Pseudomonadati</taxon>
        <taxon>Pseudomonadota</taxon>
        <taxon>Alphaproteobacteria</taxon>
        <taxon>Rhodobacterales</taxon>
        <taxon>Paracoccaceae</taxon>
        <taxon>Rhabdonatronobacter</taxon>
    </lineage>
</organism>
<dbReference type="InterPro" id="IPR004511">
    <property type="entry name" value="PAPS/APS_Rdtase"/>
</dbReference>
<evidence type="ECO:0000259" key="5">
    <source>
        <dbReference type="Pfam" id="PF01507"/>
    </source>
</evidence>
<dbReference type="PIRSF" id="PIRSF000857">
    <property type="entry name" value="PAPS_reductase"/>
    <property type="match status" value="1"/>
</dbReference>
<reference evidence="6 7" key="1">
    <citation type="journal article" date="2000" name="Arch. Microbiol.">
        <title>Rhodobaca bogoriensis gen. nov. and sp. nov., an alkaliphilic purple nonsulfur bacterium from African Rift Valley soda lakes.</title>
        <authorList>
            <person name="Milford A.D."/>
            <person name="Achenbach L.A."/>
            <person name="Jung D.O."/>
            <person name="Madigan M.T."/>
        </authorList>
    </citation>
    <scope>NUCLEOTIDE SEQUENCE [LARGE SCALE GENOMIC DNA]</scope>
    <source>
        <strain evidence="6 7">2376</strain>
    </source>
</reference>
<sequence length="241" mass="25695">MLDDGTDYAARAAWMNRLYADAPAAEVIRATLAAFPGQVAVVSSFGADSAVLLDLVAEVDRDTPVLVVDTGMLFAETLEYLRALAAHLELADVRLLRAEAAALATADPDGILHETAPDRCCTLRKRAPLDALRPRFPVLINGRKRHQAATRAALPEFAPDHAGMAVTPLAGWSAQDLLDYRQRRALPGHPLVARGFASIGCAPCTTPVAAGEDPRAGRWRGRDKTECGLHFGADGAVRRAG</sequence>
<feature type="binding site" evidence="4">
    <location>
        <position position="204"/>
    </location>
    <ligand>
        <name>[4Fe-4S] cluster</name>
        <dbReference type="ChEBI" id="CHEBI:49883"/>
    </ligand>
</feature>
<dbReference type="GO" id="GO:0051539">
    <property type="term" value="F:4 iron, 4 sulfur cluster binding"/>
    <property type="evidence" value="ECO:0007669"/>
    <property type="project" value="UniProtKB-UniRule"/>
</dbReference>
<comment type="pathway">
    <text evidence="3 4">Sulfur metabolism; hydrogen sulfide biosynthesis; sulfite from sulfate.</text>
</comment>
<protein>
    <recommendedName>
        <fullName evidence="4">Adenosine 5'-phosphosulfate reductase</fullName>
        <shortName evidence="4">APS reductase</shortName>
        <ecNumber evidence="4">1.8.4.10</ecNumber>
    </recommendedName>
    <alternativeName>
        <fullName evidence="4">5'-adenylylsulfate reductase</fullName>
    </alternativeName>
    <alternativeName>
        <fullName evidence="4">Thioredoxin-dependent 5'-adenylylsulfate reductase</fullName>
    </alternativeName>
</protein>
<evidence type="ECO:0000256" key="4">
    <source>
        <dbReference type="HAMAP-Rule" id="MF_00063"/>
    </source>
</evidence>
<feature type="binding site" evidence="4">
    <location>
        <position position="201"/>
    </location>
    <ligand>
        <name>[4Fe-4S] cluster</name>
        <dbReference type="ChEBI" id="CHEBI:49883"/>
    </ligand>
</feature>
<evidence type="ECO:0000256" key="1">
    <source>
        <dbReference type="ARBA" id="ARBA00009732"/>
    </source>
</evidence>
<keyword evidence="4" id="KW-0963">Cytoplasm</keyword>
<dbReference type="GO" id="GO:0019379">
    <property type="term" value="P:sulfate assimilation, phosphoadenylyl sulfate reduction by phosphoadenylyl-sulfate reductase (thioredoxin)"/>
    <property type="evidence" value="ECO:0007669"/>
    <property type="project" value="UniProtKB-UniRule"/>
</dbReference>
<dbReference type="GO" id="GO:0070814">
    <property type="term" value="P:hydrogen sulfide biosynthetic process"/>
    <property type="evidence" value="ECO:0007669"/>
    <property type="project" value="UniProtKB-UniRule"/>
</dbReference>
<name>A0A7Z0KWK0_9RHOB</name>
<dbReference type="PANTHER" id="PTHR46509">
    <property type="entry name" value="PHOSPHOADENOSINE PHOSPHOSULFATE REDUCTASE"/>
    <property type="match status" value="1"/>
</dbReference>
<dbReference type="Gene3D" id="3.40.50.620">
    <property type="entry name" value="HUPs"/>
    <property type="match status" value="1"/>
</dbReference>
<comment type="caution">
    <text evidence="6">The sequence shown here is derived from an EMBL/GenBank/DDBJ whole genome shotgun (WGS) entry which is preliminary data.</text>
</comment>
<comment type="catalytic activity">
    <reaction evidence="4">
        <text>[thioredoxin]-disulfide + sulfite + AMP + 2 H(+) = adenosine 5'-phosphosulfate + [thioredoxin]-dithiol</text>
        <dbReference type="Rhea" id="RHEA:21976"/>
        <dbReference type="Rhea" id="RHEA-COMP:10698"/>
        <dbReference type="Rhea" id="RHEA-COMP:10700"/>
        <dbReference type="ChEBI" id="CHEBI:15378"/>
        <dbReference type="ChEBI" id="CHEBI:17359"/>
        <dbReference type="ChEBI" id="CHEBI:29950"/>
        <dbReference type="ChEBI" id="CHEBI:50058"/>
        <dbReference type="ChEBI" id="CHEBI:58243"/>
        <dbReference type="ChEBI" id="CHEBI:456215"/>
        <dbReference type="EC" id="1.8.4.10"/>
    </reaction>
</comment>
<evidence type="ECO:0000256" key="3">
    <source>
        <dbReference type="ARBA" id="ARBA00024327"/>
    </source>
</evidence>
<keyword evidence="7" id="KW-1185">Reference proteome</keyword>
<evidence type="ECO:0000313" key="6">
    <source>
        <dbReference type="EMBL" id="NYS24157.1"/>
    </source>
</evidence>
<dbReference type="GO" id="GO:0046872">
    <property type="term" value="F:metal ion binding"/>
    <property type="evidence" value="ECO:0007669"/>
    <property type="project" value="UniProtKB-KW"/>
</dbReference>
<dbReference type="RefSeq" id="WP_179904863.1">
    <property type="nucleotide sequence ID" value="NZ_JACBXS010000006.1"/>
</dbReference>